<keyword evidence="2" id="KW-0732">Signal</keyword>
<dbReference type="OrthoDB" id="3552888at2759"/>
<name>A0A3D8QMQ0_9EURO</name>
<sequence length="188" mass="20514">MRSLIIAPLALFALVAGASAIPTTSDSDIAFYPGYDNDWDLSGAWNADEAESEPTSTSTHTLEARGKGPASHCTLQKEFIGRQKNLKRNIKYLREVRNSPARPRLEAGKCAMVACSGEGYDSTVVEWCNDSKKAKTLPGWHNIADGAQVILDQCQSPKDKVSGYLGHNDGWRVLTYAKPCYLIPGPQN</sequence>
<evidence type="ECO:0000256" key="2">
    <source>
        <dbReference type="SAM" id="SignalP"/>
    </source>
</evidence>
<evidence type="ECO:0000313" key="4">
    <source>
        <dbReference type="Proteomes" id="UP000256690"/>
    </source>
</evidence>
<dbReference type="AlphaFoldDB" id="A0A3D8QMQ0"/>
<protein>
    <recommendedName>
        <fullName evidence="5">Secreted protein</fullName>
    </recommendedName>
</protein>
<comment type="caution">
    <text evidence="3">The sequence shown here is derived from an EMBL/GenBank/DDBJ whole genome shotgun (WGS) entry which is preliminary data.</text>
</comment>
<dbReference type="Proteomes" id="UP000256690">
    <property type="component" value="Unassembled WGS sequence"/>
</dbReference>
<organism evidence="3 4">
    <name type="scientific">Aspergillus mulundensis</name>
    <dbReference type="NCBI Taxonomy" id="1810919"/>
    <lineage>
        <taxon>Eukaryota</taxon>
        <taxon>Fungi</taxon>
        <taxon>Dikarya</taxon>
        <taxon>Ascomycota</taxon>
        <taxon>Pezizomycotina</taxon>
        <taxon>Eurotiomycetes</taxon>
        <taxon>Eurotiomycetidae</taxon>
        <taxon>Eurotiales</taxon>
        <taxon>Aspergillaceae</taxon>
        <taxon>Aspergillus</taxon>
        <taxon>Aspergillus subgen. Nidulantes</taxon>
    </lineage>
</organism>
<feature type="signal peptide" evidence="2">
    <location>
        <begin position="1"/>
        <end position="20"/>
    </location>
</feature>
<feature type="region of interest" description="Disordered" evidence="1">
    <location>
        <begin position="48"/>
        <end position="70"/>
    </location>
</feature>
<evidence type="ECO:0008006" key="5">
    <source>
        <dbReference type="Google" id="ProtNLM"/>
    </source>
</evidence>
<keyword evidence="4" id="KW-1185">Reference proteome</keyword>
<feature type="chain" id="PRO_5017753034" description="Secreted protein" evidence="2">
    <location>
        <begin position="21"/>
        <end position="188"/>
    </location>
</feature>
<dbReference type="GeneID" id="38120550"/>
<dbReference type="PANTHER" id="PTHR35605:SF1">
    <property type="entry name" value="ECP2 EFFECTOR PROTEIN DOMAIN-CONTAINING PROTEIN-RELATED"/>
    <property type="match status" value="1"/>
</dbReference>
<dbReference type="RefSeq" id="XP_026599258.1">
    <property type="nucleotide sequence ID" value="XM_026752196.1"/>
</dbReference>
<evidence type="ECO:0000313" key="3">
    <source>
        <dbReference type="EMBL" id="RDW63069.1"/>
    </source>
</evidence>
<proteinExistence type="predicted"/>
<accession>A0A3D8QMQ0</accession>
<reference evidence="3 4" key="1">
    <citation type="journal article" date="2018" name="IMA Fungus">
        <title>IMA Genome-F 9: Draft genome sequence of Annulohypoxylon stygium, Aspergillus mulundensis, Berkeleyomyces basicola (syn. Thielaviopsis basicola), Ceratocystis smalleyi, two Cercospora beticola strains, Coleophoma cylindrospora, Fusarium fracticaudum, Phialophora cf. hyalina, and Morchella septimelata.</title>
        <authorList>
            <person name="Wingfield B.D."/>
            <person name="Bills G.F."/>
            <person name="Dong Y."/>
            <person name="Huang W."/>
            <person name="Nel W.J."/>
            <person name="Swalarsk-Parry B.S."/>
            <person name="Vaghefi N."/>
            <person name="Wilken P.M."/>
            <person name="An Z."/>
            <person name="de Beer Z.W."/>
            <person name="De Vos L."/>
            <person name="Chen L."/>
            <person name="Duong T.A."/>
            <person name="Gao Y."/>
            <person name="Hammerbacher A."/>
            <person name="Kikkert J.R."/>
            <person name="Li Y."/>
            <person name="Li H."/>
            <person name="Li K."/>
            <person name="Li Q."/>
            <person name="Liu X."/>
            <person name="Ma X."/>
            <person name="Naidoo K."/>
            <person name="Pethybridge S.J."/>
            <person name="Sun J."/>
            <person name="Steenkamp E.T."/>
            <person name="van der Nest M.A."/>
            <person name="van Wyk S."/>
            <person name="Wingfield M.J."/>
            <person name="Xiong C."/>
            <person name="Yue Q."/>
            <person name="Zhang X."/>
        </authorList>
    </citation>
    <scope>NUCLEOTIDE SEQUENCE [LARGE SCALE GENOMIC DNA]</scope>
    <source>
        <strain evidence="3 4">DSM 5745</strain>
    </source>
</reference>
<evidence type="ECO:0000256" key="1">
    <source>
        <dbReference type="SAM" id="MobiDB-lite"/>
    </source>
</evidence>
<dbReference type="EMBL" id="PVWQ01000015">
    <property type="protein sequence ID" value="RDW63069.1"/>
    <property type="molecule type" value="Genomic_DNA"/>
</dbReference>
<dbReference type="PANTHER" id="PTHR35605">
    <property type="entry name" value="ECP2 EFFECTOR PROTEIN DOMAIN-CONTAINING PROTEIN-RELATED"/>
    <property type="match status" value="1"/>
</dbReference>
<gene>
    <name evidence="3" type="ORF">DSM5745_10180</name>
</gene>